<proteinExistence type="predicted"/>
<keyword evidence="2" id="KW-1185">Reference proteome</keyword>
<sequence>MIQYWDTSALLKLYLEKSGSEQVRDEACRAVVCTHLIAGWRCTPARLNAAGRELGMTLLAV</sequence>
<reference evidence="1 2" key="1">
    <citation type="submission" date="2006-02" db="EMBL/GenBank/DDBJ databases">
        <authorList>
            <person name="Waterbury J."/>
            <person name="Ferriera S."/>
            <person name="Johnson J."/>
            <person name="Kravitz S."/>
            <person name="Halpern A."/>
            <person name="Remington K."/>
            <person name="Beeson K."/>
            <person name="Tran B."/>
            <person name="Rogers Y.-H."/>
            <person name="Friedman R."/>
            <person name="Venter J.C."/>
        </authorList>
    </citation>
    <scope>NUCLEOTIDE SEQUENCE [LARGE SCALE GENOMIC DNA]</scope>
    <source>
        <strain evidence="1 2">Nb-231</strain>
    </source>
</reference>
<gene>
    <name evidence="1" type="ORF">NB231_14113</name>
</gene>
<evidence type="ECO:0000313" key="1">
    <source>
        <dbReference type="EMBL" id="EAR22961.1"/>
    </source>
</evidence>
<dbReference type="AlphaFoldDB" id="A4BKX3"/>
<dbReference type="HOGENOM" id="CLU_2917980_0_0_6"/>
<dbReference type="EMBL" id="AAOF01000001">
    <property type="protein sequence ID" value="EAR22961.1"/>
    <property type="molecule type" value="Genomic_DNA"/>
</dbReference>
<evidence type="ECO:0008006" key="3">
    <source>
        <dbReference type="Google" id="ProtNLM"/>
    </source>
</evidence>
<organism evidence="1 2">
    <name type="scientific">Nitrococcus mobilis Nb-231</name>
    <dbReference type="NCBI Taxonomy" id="314278"/>
    <lineage>
        <taxon>Bacteria</taxon>
        <taxon>Pseudomonadati</taxon>
        <taxon>Pseudomonadota</taxon>
        <taxon>Gammaproteobacteria</taxon>
        <taxon>Chromatiales</taxon>
        <taxon>Ectothiorhodospiraceae</taxon>
        <taxon>Nitrococcus</taxon>
    </lineage>
</organism>
<protein>
    <recommendedName>
        <fullName evidence="3">PIN domain-containing protein</fullName>
    </recommendedName>
</protein>
<name>A4BKX3_9GAMM</name>
<dbReference type="RefSeq" id="WP_005003733.1">
    <property type="nucleotide sequence ID" value="NZ_CH672427.1"/>
</dbReference>
<evidence type="ECO:0000313" key="2">
    <source>
        <dbReference type="Proteomes" id="UP000003374"/>
    </source>
</evidence>
<dbReference type="STRING" id="314278.NB231_14113"/>
<dbReference type="Proteomes" id="UP000003374">
    <property type="component" value="Unassembled WGS sequence"/>
</dbReference>
<accession>A4BKX3</accession>
<dbReference type="OrthoDB" id="1525146at2"/>
<comment type="caution">
    <text evidence="1">The sequence shown here is derived from an EMBL/GenBank/DDBJ whole genome shotgun (WGS) entry which is preliminary data.</text>
</comment>